<evidence type="ECO:0000313" key="7">
    <source>
        <dbReference type="EMBL" id="AHB12258.1"/>
    </source>
</evidence>
<evidence type="ECO:0000259" key="6">
    <source>
        <dbReference type="Pfam" id="PF01343"/>
    </source>
</evidence>
<gene>
    <name evidence="7" type="ORF">Salvo_59</name>
</gene>
<name>V5Q836_9CAUD</name>
<comment type="similarity">
    <text evidence="1">Belongs to the peptidase S49 family.</text>
</comment>
<accession>V5Q836</accession>
<protein>
    <submittedName>
        <fullName evidence="7">Prohead protease</fullName>
    </submittedName>
</protein>
<evidence type="ECO:0000256" key="2">
    <source>
        <dbReference type="ARBA" id="ARBA00022670"/>
    </source>
</evidence>
<dbReference type="Gene3D" id="6.20.330.10">
    <property type="match status" value="1"/>
</dbReference>
<keyword evidence="3" id="KW-0378">Hydrolase</keyword>
<dbReference type="EMBL" id="KF626668">
    <property type="protein sequence ID" value="AHB12258.1"/>
    <property type="molecule type" value="Genomic_DNA"/>
</dbReference>
<dbReference type="Proteomes" id="UP000018624">
    <property type="component" value="Segment"/>
</dbReference>
<dbReference type="Gene3D" id="3.90.226.10">
    <property type="entry name" value="2-enoyl-CoA Hydratase, Chain A, domain 1"/>
    <property type="match status" value="1"/>
</dbReference>
<keyword evidence="2 7" id="KW-0645">Protease</keyword>
<dbReference type="SUPFAM" id="SSF52096">
    <property type="entry name" value="ClpP/crotonase"/>
    <property type="match status" value="1"/>
</dbReference>
<feature type="domain" description="Peptidase S49" evidence="6">
    <location>
        <begin position="149"/>
        <end position="292"/>
    </location>
</feature>
<reference evidence="7 8" key="1">
    <citation type="journal article" date="2014" name="J. Bacteriol.">
        <title>Characterization of novel virulent broad-host-range phages of Xylella fastidiosa and Xanthomonas.</title>
        <authorList>
            <person name="Ahern S.J."/>
            <person name="Das M."/>
            <person name="Bhowmick T.S."/>
            <person name="Young R."/>
            <person name="Gonzalez C.F."/>
        </authorList>
    </citation>
    <scope>NUCLEOTIDE SEQUENCE [LARGE SCALE GENOMIC DNA]</scope>
</reference>
<evidence type="ECO:0000256" key="1">
    <source>
        <dbReference type="ARBA" id="ARBA00008683"/>
    </source>
</evidence>
<dbReference type="InterPro" id="IPR033855">
    <property type="entry name" value="Protein_C"/>
</dbReference>
<feature type="region of interest" description="Disordered" evidence="5">
    <location>
        <begin position="299"/>
        <end position="336"/>
    </location>
</feature>
<sequence>MNELLAMRMALVEGFNGRPALIDPRDVEKVATLCMTMAQATVPPSAEQRAQAQEGITAAVESAFDVSFPRDRAKPFLFSNGLAFIPMRGTLVHRNGDPWYGTRGYDDIRREFDAAQADPDVAGIVFDIHSGGGMVYGNFELAEHIRKGRDTKPSLSVVNAGAMSGAYSLGSSAQRMVSTPSGDSGSIGVLTMHVDMSKALEKFGVAISLIHAGEHKVDGNPFSPLPDNVRADMQARLDGMWQKFISVVAINRGMSEQAVRDTQARVYQADDAVKIGLVDAVMSPQDAIATFRAEVFGSSTNDRSDTMSDTKKTDATVEQKKADEQVENKTTDTTVDAGKKQDEQVDAGAAMQARCAAITGCEEAKGREALANHIAFKTTMSVDEAKSMLSASPKQANASSALDAAMSNSGGGADIANNGGDEEEQARGNDDGGLLGAYTAATGNKSVLRVVK</sequence>
<dbReference type="InterPro" id="IPR002142">
    <property type="entry name" value="Peptidase_S49"/>
</dbReference>
<evidence type="ECO:0000256" key="5">
    <source>
        <dbReference type="SAM" id="MobiDB-lite"/>
    </source>
</evidence>
<evidence type="ECO:0000256" key="3">
    <source>
        <dbReference type="ARBA" id="ARBA00022801"/>
    </source>
</evidence>
<organism evidence="7 8">
    <name type="scientific">Xylella phage Salvo</name>
    <dbReference type="NCBI Taxonomy" id="1415147"/>
    <lineage>
        <taxon>Viruses</taxon>
        <taxon>Duplodnaviria</taxon>
        <taxon>Heunggongvirae</taxon>
        <taxon>Uroviricota</taxon>
        <taxon>Caudoviricetes</taxon>
        <taxon>Casjensviridae</taxon>
        <taxon>Salvovirus</taxon>
        <taxon>Salvovirus salvo</taxon>
    </lineage>
</organism>
<dbReference type="PANTHER" id="PTHR33209:SF1">
    <property type="entry name" value="PEPTIDASE S49 DOMAIN-CONTAINING PROTEIN"/>
    <property type="match status" value="1"/>
</dbReference>
<dbReference type="Pfam" id="PF01343">
    <property type="entry name" value="Peptidase_S49"/>
    <property type="match status" value="1"/>
</dbReference>
<dbReference type="OrthoDB" id="3273at10239"/>
<feature type="compositionally biased region" description="Basic and acidic residues" evidence="5">
    <location>
        <begin position="302"/>
        <end position="330"/>
    </location>
</feature>
<evidence type="ECO:0000313" key="8">
    <source>
        <dbReference type="Proteomes" id="UP000018624"/>
    </source>
</evidence>
<evidence type="ECO:0000256" key="4">
    <source>
        <dbReference type="ARBA" id="ARBA00022825"/>
    </source>
</evidence>
<keyword evidence="4" id="KW-0720">Serine protease</keyword>
<dbReference type="PANTHER" id="PTHR33209">
    <property type="entry name" value="PROTEASE 4"/>
    <property type="match status" value="1"/>
</dbReference>
<dbReference type="CDD" id="cd07022">
    <property type="entry name" value="S49_Sppa_36K_type"/>
    <property type="match status" value="1"/>
</dbReference>
<keyword evidence="8" id="KW-1185">Reference proteome</keyword>
<feature type="region of interest" description="Disordered" evidence="5">
    <location>
        <begin position="399"/>
        <end position="433"/>
    </location>
</feature>
<dbReference type="InterPro" id="IPR029045">
    <property type="entry name" value="ClpP/crotonase-like_dom_sf"/>
</dbReference>
<dbReference type="GO" id="GO:0006508">
    <property type="term" value="P:proteolysis"/>
    <property type="evidence" value="ECO:0007669"/>
    <property type="project" value="UniProtKB-KW"/>
</dbReference>
<dbReference type="GO" id="GO:0008236">
    <property type="term" value="F:serine-type peptidase activity"/>
    <property type="evidence" value="ECO:0007669"/>
    <property type="project" value="UniProtKB-KW"/>
</dbReference>
<proteinExistence type="inferred from homology"/>